<dbReference type="InterPro" id="IPR002469">
    <property type="entry name" value="Peptidase_S9B_N"/>
</dbReference>
<dbReference type="Pfam" id="PF00930">
    <property type="entry name" value="DPPIV_N"/>
    <property type="match status" value="2"/>
</dbReference>
<dbReference type="Gene3D" id="3.40.50.1820">
    <property type="entry name" value="alpha/beta hydrolase"/>
    <property type="match status" value="1"/>
</dbReference>
<dbReference type="GO" id="GO:0008236">
    <property type="term" value="F:serine-type peptidase activity"/>
    <property type="evidence" value="ECO:0007669"/>
    <property type="project" value="InterPro"/>
</dbReference>
<protein>
    <submittedName>
        <fullName evidence="3 4">Peptidase</fullName>
    </submittedName>
</protein>
<gene>
    <name evidence="3" type="ORF">YC6258_03068</name>
</gene>
<name>A0A0C5VXE5_9GAMM</name>
<dbReference type="GO" id="GO:0008239">
    <property type="term" value="F:dipeptidyl-peptidase activity"/>
    <property type="evidence" value="ECO:0007669"/>
    <property type="project" value="TreeGrafter"/>
</dbReference>
<dbReference type="SUPFAM" id="SSF53474">
    <property type="entry name" value="alpha/beta-Hydrolases"/>
    <property type="match status" value="1"/>
</dbReference>
<dbReference type="AlphaFoldDB" id="A0A0C5VXE5"/>
<evidence type="ECO:0000313" key="3">
    <source>
        <dbReference type="EMBL" id="AJQ95104.1"/>
    </source>
</evidence>
<sequence>MTQTEADMRKRYERAQVLENGFLTKNVAFNTTVLPNWINDTEYFWYKRDSKTGYQFRLVNSLTVSNEMAFDHQALADSLSAQTEETVDADNLPINLIEITLHPVTVTFNAFNRYWRYCDEHQTCEALDSHPAAGWVVSPDGRKAVFLRDGNLWLKDLMTGNERILTQDGQKHRVYSSSTSVYGLPEAPSVEALWSPDSRRIFTHVIDNRALNTGLPLIDYVPADGSLKPKILSPDRRVAFADDEQVECWQFLSIEVVTGEITWADYHGCPVYYPHYIGYFSGYRGWWHQDGERAYFTELARGGKTGRLVEFNTRTGATRVLIEEHSQARVVMIPTGSHFKTLYIPLPQTDELIWYSYSSGWAHLYLYDLNTGQLKHPITQGNWMVRNATRFDAIRRELIIQTAGRVPGRNPYYRDICRVNIDSGELTELLSTDHEYVVCDGRDTISGLCNGVSANGDFIVTTRSRVDQVPVTLLLDREGQTLCLLETADVSGLPENWQWPEPVMLKADDGETDIYGVIFRPSDFSPDKRYPILDCSYFFSAPIGSFSNNTLGSWMYLSAAAYAELGFITVMFNNRGNDGLRDSRFNDHQDPVLPHSHLFVRYNKADCVAGIRQLMDQYNYIDPQRIGVVETSPVPTALAGMLLYPDFYRVGVTRNSYANWRIMGSVGMTGEDNYPQLEDFAHQLKGKLLLVAGMCDAPIPVTMTFRMIEAFKKANKDVDMLILPGDSHVVSPYAVRRSWDYLVRHLANEEPPHEFELSVFWMQLAAMAEAEKLNADNGSTVPG</sequence>
<organism evidence="3 5">
    <name type="scientific">Gynuella sunshinyii YC6258</name>
    <dbReference type="NCBI Taxonomy" id="1445510"/>
    <lineage>
        <taxon>Bacteria</taxon>
        <taxon>Pseudomonadati</taxon>
        <taxon>Pseudomonadota</taxon>
        <taxon>Gammaproteobacteria</taxon>
        <taxon>Oceanospirillales</taxon>
        <taxon>Saccharospirillaceae</taxon>
        <taxon>Gynuella</taxon>
    </lineage>
</organism>
<evidence type="ECO:0000259" key="2">
    <source>
        <dbReference type="Pfam" id="PF00930"/>
    </source>
</evidence>
<feature type="domain" description="Dipeptidylpeptidase IV N-terminal" evidence="2">
    <location>
        <begin position="287"/>
        <end position="435"/>
    </location>
</feature>
<feature type="domain" description="Peptidase S9 prolyl oligopeptidase catalytic" evidence="1">
    <location>
        <begin position="559"/>
        <end position="747"/>
    </location>
</feature>
<accession>A0A0C5VXE5</accession>
<dbReference type="PANTHER" id="PTHR11731">
    <property type="entry name" value="PROTEASE FAMILY S9B,C DIPEPTIDYL-PEPTIDASE IV-RELATED"/>
    <property type="match status" value="1"/>
</dbReference>
<dbReference type="InterPro" id="IPR029058">
    <property type="entry name" value="AB_hydrolase_fold"/>
</dbReference>
<dbReference type="RefSeq" id="WP_044617476.1">
    <property type="nucleotide sequence ID" value="NZ_CP007142.1"/>
</dbReference>
<keyword evidence="3" id="KW-0645">Protease</keyword>
<feature type="domain" description="Dipeptidylpeptidase IV N-terminal" evidence="2">
    <location>
        <begin position="110"/>
        <end position="211"/>
    </location>
</feature>
<dbReference type="SUPFAM" id="SSF82171">
    <property type="entry name" value="DPP6 N-terminal domain-like"/>
    <property type="match status" value="1"/>
</dbReference>
<dbReference type="InterPro" id="IPR001375">
    <property type="entry name" value="Peptidase_S9_cat"/>
</dbReference>
<dbReference type="GO" id="GO:0004177">
    <property type="term" value="F:aminopeptidase activity"/>
    <property type="evidence" value="ECO:0007669"/>
    <property type="project" value="UniProtKB-KW"/>
</dbReference>
<dbReference type="GO" id="GO:0006508">
    <property type="term" value="P:proteolysis"/>
    <property type="evidence" value="ECO:0007669"/>
    <property type="project" value="InterPro"/>
</dbReference>
<dbReference type="KEGG" id="gsn:YC6258_03068"/>
<dbReference type="HOGENOM" id="CLU_006105_3_1_6"/>
<dbReference type="InterPro" id="IPR050278">
    <property type="entry name" value="Serine_Prot_S9B/DPPIV"/>
</dbReference>
<keyword evidence="3" id="KW-0378">Hydrolase</keyword>
<keyword evidence="3" id="KW-0031">Aminopeptidase</keyword>
<dbReference type="Pfam" id="PF00326">
    <property type="entry name" value="Peptidase_S9"/>
    <property type="match status" value="1"/>
</dbReference>
<dbReference type="Proteomes" id="UP000032266">
    <property type="component" value="Chromosome"/>
</dbReference>
<evidence type="ECO:0000313" key="4">
    <source>
        <dbReference type="EMBL" id="DAC80079.1"/>
    </source>
</evidence>
<proteinExistence type="predicted"/>
<reference evidence="4" key="2">
    <citation type="journal article" date="2019" name="Nat. Chem. Biol.">
        <title>Automated structure prediction of trans-acyltransferase polyketide synthase products.</title>
        <authorList>
            <person name="Helfrich E.J.N."/>
            <person name="Ueoka R."/>
            <person name="Dolev A."/>
            <person name="Rust M."/>
            <person name="Meoded R.A."/>
            <person name="Bhushan A."/>
            <person name="Califano G."/>
            <person name="Costa R."/>
            <person name="Gugger M."/>
            <person name="Steinbeck C."/>
            <person name="Moreno P."/>
            <person name="Piel J."/>
        </authorList>
    </citation>
    <scope>NUCLEOTIDE SEQUENCE</scope>
    <source>
        <strain evidence="4">YC6258</strain>
    </source>
</reference>
<dbReference type="EMBL" id="BK010667">
    <property type="protein sequence ID" value="DAC80079.1"/>
    <property type="molecule type" value="Genomic_DNA"/>
</dbReference>
<dbReference type="STRING" id="1445510.YC6258_03068"/>
<evidence type="ECO:0000259" key="1">
    <source>
        <dbReference type="Pfam" id="PF00326"/>
    </source>
</evidence>
<keyword evidence="5" id="KW-1185">Reference proteome</keyword>
<dbReference type="PANTHER" id="PTHR11731:SF193">
    <property type="entry name" value="DIPEPTIDYL PEPTIDASE 9"/>
    <property type="match status" value="1"/>
</dbReference>
<dbReference type="EMBL" id="CP007142">
    <property type="protein sequence ID" value="AJQ95104.1"/>
    <property type="molecule type" value="Genomic_DNA"/>
</dbReference>
<dbReference type="Gene3D" id="2.140.10.30">
    <property type="entry name" value="Dipeptidylpeptidase IV, N-terminal domain"/>
    <property type="match status" value="1"/>
</dbReference>
<evidence type="ECO:0000313" key="5">
    <source>
        <dbReference type="Proteomes" id="UP000032266"/>
    </source>
</evidence>
<reference evidence="3 5" key="1">
    <citation type="submission" date="2014-01" db="EMBL/GenBank/DDBJ databases">
        <title>Full genme sequencing of cellulolytic bacterium Gynuella sunshinyii YC6258T gen. nov., sp. nov.</title>
        <authorList>
            <person name="Khan H."/>
            <person name="Chung E.J."/>
            <person name="Chung Y.R."/>
        </authorList>
    </citation>
    <scope>NUCLEOTIDE SEQUENCE [LARGE SCALE GENOMIC DNA]</scope>
    <source>
        <strain evidence="3 5">YC6258</strain>
    </source>
</reference>